<gene>
    <name evidence="1" type="ORF">DI599_20445</name>
</gene>
<evidence type="ECO:0000313" key="1">
    <source>
        <dbReference type="EMBL" id="PZP21048.1"/>
    </source>
</evidence>
<reference evidence="1 2" key="1">
    <citation type="submission" date="2017-08" db="EMBL/GenBank/DDBJ databases">
        <title>Infants hospitalized years apart are colonized by the same room-sourced microbial strains.</title>
        <authorList>
            <person name="Brooks B."/>
            <person name="Olm M.R."/>
            <person name="Firek B.A."/>
            <person name="Baker R."/>
            <person name="Thomas B.C."/>
            <person name="Morowitz M.J."/>
            <person name="Banfield J.F."/>
        </authorList>
    </citation>
    <scope>NUCLEOTIDE SEQUENCE [LARGE SCALE GENOMIC DNA]</scope>
    <source>
        <strain evidence="1">S2_009_000_R2_77</strain>
    </source>
</reference>
<dbReference type="Proteomes" id="UP000249198">
    <property type="component" value="Unassembled WGS sequence"/>
</dbReference>
<proteinExistence type="predicted"/>
<dbReference type="EMBL" id="QFOH01000037">
    <property type="protein sequence ID" value="PZP21048.1"/>
    <property type="molecule type" value="Genomic_DNA"/>
</dbReference>
<organism evidence="1 2">
    <name type="scientific">Pseudomonas kuykendallii</name>
    <dbReference type="NCBI Taxonomy" id="1007099"/>
    <lineage>
        <taxon>Bacteria</taxon>
        <taxon>Pseudomonadati</taxon>
        <taxon>Pseudomonadota</taxon>
        <taxon>Gammaproteobacteria</taxon>
        <taxon>Pseudomonadales</taxon>
        <taxon>Pseudomonadaceae</taxon>
        <taxon>Pseudomonas</taxon>
    </lineage>
</organism>
<dbReference type="RefSeq" id="WP_273234761.1">
    <property type="nucleotide sequence ID" value="NZ_QFOH01000037.1"/>
</dbReference>
<dbReference type="AlphaFoldDB" id="A0A2W5CST2"/>
<sequence length="59" mass="6590">MSGNFLFSIRAVGHPGEWVYLNLQDDYGDRRNISIVLVPGVQGQLVNGGFRRNRSRLGS</sequence>
<accession>A0A2W5CST2</accession>
<protein>
    <submittedName>
        <fullName evidence="1">Uncharacterized protein</fullName>
    </submittedName>
</protein>
<name>A0A2W5CST2_9PSED</name>
<comment type="caution">
    <text evidence="1">The sequence shown here is derived from an EMBL/GenBank/DDBJ whole genome shotgun (WGS) entry which is preliminary data.</text>
</comment>
<evidence type="ECO:0000313" key="2">
    <source>
        <dbReference type="Proteomes" id="UP000249198"/>
    </source>
</evidence>